<dbReference type="EMBL" id="CAJOBC010007568">
    <property type="protein sequence ID" value="CAF3936396.1"/>
    <property type="molecule type" value="Genomic_DNA"/>
</dbReference>
<evidence type="ECO:0000313" key="3">
    <source>
        <dbReference type="Proteomes" id="UP000663829"/>
    </source>
</evidence>
<organism evidence="1 3">
    <name type="scientific">Didymodactylos carnosus</name>
    <dbReference type="NCBI Taxonomy" id="1234261"/>
    <lineage>
        <taxon>Eukaryota</taxon>
        <taxon>Metazoa</taxon>
        <taxon>Spiralia</taxon>
        <taxon>Gnathifera</taxon>
        <taxon>Rotifera</taxon>
        <taxon>Eurotatoria</taxon>
        <taxon>Bdelloidea</taxon>
        <taxon>Philodinida</taxon>
        <taxon>Philodinidae</taxon>
        <taxon>Didymodactylos</taxon>
    </lineage>
</organism>
<dbReference type="SUPFAM" id="SSF50630">
    <property type="entry name" value="Acid proteases"/>
    <property type="match status" value="1"/>
</dbReference>
<name>A0A814U6Z0_9BILA</name>
<accession>A0A814U6Z0</accession>
<gene>
    <name evidence="1" type="ORF">GPM918_LOCUS22262</name>
    <name evidence="2" type="ORF">SRO942_LOCUS22260</name>
</gene>
<comment type="caution">
    <text evidence="1">The sequence shown here is derived from an EMBL/GenBank/DDBJ whole genome shotgun (WGS) entry which is preliminary data.</text>
</comment>
<dbReference type="Proteomes" id="UP000681722">
    <property type="component" value="Unassembled WGS sequence"/>
</dbReference>
<dbReference type="EMBL" id="CAJNOQ010007568">
    <property type="protein sequence ID" value="CAF1172496.1"/>
    <property type="molecule type" value="Genomic_DNA"/>
</dbReference>
<dbReference type="OrthoDB" id="8041546at2759"/>
<reference evidence="1" key="1">
    <citation type="submission" date="2021-02" db="EMBL/GenBank/DDBJ databases">
        <authorList>
            <person name="Nowell W R."/>
        </authorList>
    </citation>
    <scope>NUCLEOTIDE SEQUENCE</scope>
</reference>
<dbReference type="Gene3D" id="2.40.70.10">
    <property type="entry name" value="Acid Proteases"/>
    <property type="match status" value="1"/>
</dbReference>
<proteinExistence type="predicted"/>
<dbReference type="InterPro" id="IPR021109">
    <property type="entry name" value="Peptidase_aspartic_dom_sf"/>
</dbReference>
<dbReference type="SUPFAM" id="SSF56672">
    <property type="entry name" value="DNA/RNA polymerases"/>
    <property type="match status" value="1"/>
</dbReference>
<dbReference type="InterPro" id="IPR043502">
    <property type="entry name" value="DNA/RNA_pol_sf"/>
</dbReference>
<dbReference type="Pfam" id="PF13975">
    <property type="entry name" value="gag-asp_proteas"/>
    <property type="match status" value="1"/>
</dbReference>
<dbReference type="AlphaFoldDB" id="A0A814U6Z0"/>
<protein>
    <submittedName>
        <fullName evidence="1">Uncharacterized protein</fullName>
    </submittedName>
</protein>
<dbReference type="Proteomes" id="UP000663829">
    <property type="component" value="Unassembled WGS sequence"/>
</dbReference>
<sequence length="374" mass="42346">MRILIDTGATTTFISEKSLRKTKHHKYINKDSYSFLLADGVAPFLVSGIVELTIKFGDQLTKIHAHVARNLCNDMIIGMDYINRYNLNINIKQQTISIDNNKHKAQMVIDKDFDTQIFPVTLSKSVHISPNSTQQTNVSIPISSIISSFVPNSRFIHNTSLFVAHTRLIFQRYSTSITLSNDSEYPRFIQKGLCIGYLMCYPPHQYCQHHPCSSKGTLLGETSFSDTSSVPRSTGQKDISTQDNHIYNTIQPPIICNTIQSIHPKVEHDIQQLVSKTEDKNRHDDLLSLLHRFHIIFDTTKHNIANTPINHVINTLPHSPPAQRPYPQPNTEESMYKICQEFLKAGLISESHSPYAAPALLVKKSDGKDRLVID</sequence>
<evidence type="ECO:0000313" key="2">
    <source>
        <dbReference type="EMBL" id="CAF3936396.1"/>
    </source>
</evidence>
<evidence type="ECO:0000313" key="1">
    <source>
        <dbReference type="EMBL" id="CAF1172496.1"/>
    </source>
</evidence>
<dbReference type="Gene3D" id="3.10.10.10">
    <property type="entry name" value="HIV Type 1 Reverse Transcriptase, subunit A, domain 1"/>
    <property type="match status" value="1"/>
</dbReference>
<dbReference type="CDD" id="cd00303">
    <property type="entry name" value="retropepsin_like"/>
    <property type="match status" value="1"/>
</dbReference>
<keyword evidence="3" id="KW-1185">Reference proteome</keyword>